<dbReference type="Proteomes" id="UP000177622">
    <property type="component" value="Unassembled WGS sequence"/>
</dbReference>
<comment type="caution">
    <text evidence="1">The sequence shown here is derived from an EMBL/GenBank/DDBJ whole genome shotgun (WGS) entry which is preliminary data.</text>
</comment>
<protein>
    <submittedName>
        <fullName evidence="1">Uncharacterized protein</fullName>
    </submittedName>
</protein>
<evidence type="ECO:0000313" key="2">
    <source>
        <dbReference type="Proteomes" id="UP000177622"/>
    </source>
</evidence>
<dbReference type="AlphaFoldDB" id="A0A1F5L903"/>
<dbReference type="EMBL" id="LXJU01000020">
    <property type="protein sequence ID" value="OGE49703.1"/>
    <property type="molecule type" value="Genomic_DNA"/>
</dbReference>
<proteinExistence type="predicted"/>
<organism evidence="1 2">
    <name type="scientific">Penicillium arizonense</name>
    <dbReference type="NCBI Taxonomy" id="1835702"/>
    <lineage>
        <taxon>Eukaryota</taxon>
        <taxon>Fungi</taxon>
        <taxon>Dikarya</taxon>
        <taxon>Ascomycota</taxon>
        <taxon>Pezizomycotina</taxon>
        <taxon>Eurotiomycetes</taxon>
        <taxon>Eurotiomycetidae</taxon>
        <taxon>Eurotiales</taxon>
        <taxon>Aspergillaceae</taxon>
        <taxon>Penicillium</taxon>
    </lineage>
</organism>
<gene>
    <name evidence="1" type="ORF">PENARI_c020G01472</name>
</gene>
<dbReference type="InterPro" id="IPR035959">
    <property type="entry name" value="RutC-like_sf"/>
</dbReference>
<dbReference type="InterPro" id="IPR006175">
    <property type="entry name" value="YjgF/YER057c/UK114"/>
</dbReference>
<dbReference type="Pfam" id="PF01042">
    <property type="entry name" value="Ribonuc_L-PSP"/>
    <property type="match status" value="1"/>
</dbReference>
<dbReference type="GeneID" id="34579675"/>
<name>A0A1F5L903_PENAI</name>
<sequence length="73" mass="7966">MVYLSAVTGVDPATGSLVEGTVTPVLENIYQILEGAGSHIDKSVTVNIFLTSMSDYHLMNQVYSKAFKREISQ</sequence>
<dbReference type="CDD" id="cd00448">
    <property type="entry name" value="YjgF_YER057c_UK114_family"/>
    <property type="match status" value="1"/>
</dbReference>
<dbReference type="STRING" id="1835702.A0A1F5L903"/>
<keyword evidence="2" id="KW-1185">Reference proteome</keyword>
<dbReference type="OrthoDB" id="309640at2759"/>
<dbReference type="Gene3D" id="3.30.1330.40">
    <property type="entry name" value="RutC-like"/>
    <property type="match status" value="1"/>
</dbReference>
<reference evidence="1 2" key="1">
    <citation type="journal article" date="2016" name="Sci. Rep.">
        <title>Penicillium arizonense, a new, genome sequenced fungal species, reveals a high chemical diversity in secreted metabolites.</title>
        <authorList>
            <person name="Grijseels S."/>
            <person name="Nielsen J.C."/>
            <person name="Randelovic M."/>
            <person name="Nielsen J."/>
            <person name="Nielsen K.F."/>
            <person name="Workman M."/>
            <person name="Frisvad J.C."/>
        </authorList>
    </citation>
    <scope>NUCLEOTIDE SEQUENCE [LARGE SCALE GENOMIC DNA]</scope>
    <source>
        <strain evidence="1 2">CBS 141311</strain>
    </source>
</reference>
<dbReference type="RefSeq" id="XP_022485154.1">
    <property type="nucleotide sequence ID" value="XM_022634941.1"/>
</dbReference>
<evidence type="ECO:0000313" key="1">
    <source>
        <dbReference type="EMBL" id="OGE49703.1"/>
    </source>
</evidence>
<accession>A0A1F5L903</accession>
<dbReference type="SUPFAM" id="SSF55298">
    <property type="entry name" value="YjgF-like"/>
    <property type="match status" value="1"/>
</dbReference>